<organism evidence="8 9">
    <name type="scientific">Triparma columacea</name>
    <dbReference type="NCBI Taxonomy" id="722753"/>
    <lineage>
        <taxon>Eukaryota</taxon>
        <taxon>Sar</taxon>
        <taxon>Stramenopiles</taxon>
        <taxon>Ochrophyta</taxon>
        <taxon>Bolidophyceae</taxon>
        <taxon>Parmales</taxon>
        <taxon>Triparmaceae</taxon>
        <taxon>Triparma</taxon>
    </lineage>
</organism>
<evidence type="ECO:0000256" key="2">
    <source>
        <dbReference type="ARBA" id="ARBA00022771"/>
    </source>
</evidence>
<dbReference type="PROSITE" id="PS00028">
    <property type="entry name" value="ZINC_FINGER_C2H2_1"/>
    <property type="match status" value="1"/>
</dbReference>
<feature type="region of interest" description="Disordered" evidence="5">
    <location>
        <begin position="295"/>
        <end position="392"/>
    </location>
</feature>
<keyword evidence="3" id="KW-0862">Zinc</keyword>
<dbReference type="Gene3D" id="3.30.160.60">
    <property type="entry name" value="Classic Zinc Finger"/>
    <property type="match status" value="1"/>
</dbReference>
<dbReference type="EMBL" id="BRYA01000357">
    <property type="protein sequence ID" value="GMI47733.1"/>
    <property type="molecule type" value="Genomic_DNA"/>
</dbReference>
<dbReference type="GO" id="GO:0003676">
    <property type="term" value="F:nucleic acid binding"/>
    <property type="evidence" value="ECO:0007669"/>
    <property type="project" value="InterPro"/>
</dbReference>
<dbReference type="PRINTS" id="PR00625">
    <property type="entry name" value="JDOMAIN"/>
</dbReference>
<dbReference type="InterPro" id="IPR013087">
    <property type="entry name" value="Znf_C2H2_type"/>
</dbReference>
<dbReference type="Proteomes" id="UP001165065">
    <property type="component" value="Unassembled WGS sequence"/>
</dbReference>
<dbReference type="InterPro" id="IPR051964">
    <property type="entry name" value="Chaperone_stress_response"/>
</dbReference>
<keyword evidence="1" id="KW-0479">Metal-binding</keyword>
<dbReference type="InterPro" id="IPR003604">
    <property type="entry name" value="Matrin/U1-like-C_Znf_C2H2"/>
</dbReference>
<dbReference type="InterPro" id="IPR054076">
    <property type="entry name" value="ZUO1-like_ZHD"/>
</dbReference>
<feature type="compositionally biased region" description="Basic and acidic residues" evidence="5">
    <location>
        <begin position="539"/>
        <end position="564"/>
    </location>
</feature>
<accession>A0A9W7GPH6</accession>
<evidence type="ECO:0000259" key="7">
    <source>
        <dbReference type="PROSITE" id="PS50157"/>
    </source>
</evidence>
<gene>
    <name evidence="8" type="ORF">TrCOL_g6598</name>
</gene>
<protein>
    <submittedName>
        <fullName evidence="8">Uncharacterized protein</fullName>
    </submittedName>
</protein>
<dbReference type="AlphaFoldDB" id="A0A9W7GPH6"/>
<dbReference type="GO" id="GO:0008270">
    <property type="term" value="F:zinc ion binding"/>
    <property type="evidence" value="ECO:0007669"/>
    <property type="project" value="UniProtKB-KW"/>
</dbReference>
<dbReference type="InterPro" id="IPR022755">
    <property type="entry name" value="Znf_C2H2_jaz"/>
</dbReference>
<sequence length="564" mass="64214">MTTRICHYERLGVERWADDDTIKKAYRKAALRCHPDKNVGNEEAASVEFRAVQDAYDCLSDPNERKWYDDHREAILRGQDIDNEDGVESEYMVSLFHLFSGTCYSGYDDDDDEGFWEVYGDAFEDLGQAEIDGFEAENGKNVKGCPTTPPPFGTSKSNWDEVGAFYNYWECFFTALGFSWCDKYDSRDANDRRVRRAIDAENAKARKAGKREYSDQVVQLVYFIKKRDPRVKKHKEDMEKEKKVKEQLRKQEEARQKVLRKEAMERWKVEAAEEEAKRILEDRDRIRVRLDDLDSDEEAGGYTGGGNGGRRKKKGRKKVSRGEKWRGGNQGDDEAPTPAPLHTEFSQYSPERKWTKKKVKTRPKEKAEEGGEAEEGMKGGGEGGAEADPLGIKVWAAGGNEGEEGEGVGDGMASAVAQQEEVDLPLPPPPAVSKRPEIDTSYSYIYKEDHVYNVDIINLKKVDLDDTELDEEAEAEAVADVIDELYMTDEEEESAGTCEVVGEEEEDTVVVDVWKCEMCSKVFKSEGQHKSHMRSKKHKEMEKEMERQRKRMERAAKKANAEGG</sequence>
<evidence type="ECO:0000256" key="4">
    <source>
        <dbReference type="PROSITE-ProRule" id="PRU00042"/>
    </source>
</evidence>
<reference evidence="9" key="1">
    <citation type="journal article" date="2023" name="Commun. Biol.">
        <title>Genome analysis of Parmales, the sister group of diatoms, reveals the evolutionary specialization of diatoms from phago-mixotrophs to photoautotrophs.</title>
        <authorList>
            <person name="Ban H."/>
            <person name="Sato S."/>
            <person name="Yoshikawa S."/>
            <person name="Yamada K."/>
            <person name="Nakamura Y."/>
            <person name="Ichinomiya M."/>
            <person name="Sato N."/>
            <person name="Blanc-Mathieu R."/>
            <person name="Endo H."/>
            <person name="Kuwata A."/>
            <person name="Ogata H."/>
        </authorList>
    </citation>
    <scope>NUCLEOTIDE SEQUENCE [LARGE SCALE GENOMIC DNA]</scope>
</reference>
<feature type="region of interest" description="Disordered" evidence="5">
    <location>
        <begin position="232"/>
        <end position="252"/>
    </location>
</feature>
<dbReference type="CDD" id="cd06257">
    <property type="entry name" value="DnaJ"/>
    <property type="match status" value="1"/>
</dbReference>
<evidence type="ECO:0000256" key="3">
    <source>
        <dbReference type="ARBA" id="ARBA00022833"/>
    </source>
</evidence>
<dbReference type="PANTHER" id="PTHR44029">
    <property type="entry name" value="DNAJ HOMOLOG SUBFAMILY C MEMBER 21"/>
    <property type="match status" value="1"/>
</dbReference>
<dbReference type="SMART" id="SM00355">
    <property type="entry name" value="ZnF_C2H2"/>
    <property type="match status" value="1"/>
</dbReference>
<dbReference type="GO" id="GO:0005737">
    <property type="term" value="C:cytoplasm"/>
    <property type="evidence" value="ECO:0007669"/>
    <property type="project" value="TreeGrafter"/>
</dbReference>
<comment type="caution">
    <text evidence="8">The sequence shown here is derived from an EMBL/GenBank/DDBJ whole genome shotgun (WGS) entry which is preliminary data.</text>
</comment>
<evidence type="ECO:0000256" key="1">
    <source>
        <dbReference type="ARBA" id="ARBA00022723"/>
    </source>
</evidence>
<evidence type="ECO:0000313" key="8">
    <source>
        <dbReference type="EMBL" id="GMI47733.1"/>
    </source>
</evidence>
<dbReference type="InterPro" id="IPR018253">
    <property type="entry name" value="DnaJ_domain_CS"/>
</dbReference>
<dbReference type="Pfam" id="PF21884">
    <property type="entry name" value="ZUO1-like_ZHD"/>
    <property type="match status" value="1"/>
</dbReference>
<dbReference type="SUPFAM" id="SSF57667">
    <property type="entry name" value="beta-beta-alpha zinc fingers"/>
    <property type="match status" value="1"/>
</dbReference>
<dbReference type="InterPro" id="IPR036869">
    <property type="entry name" value="J_dom_sf"/>
</dbReference>
<dbReference type="SMART" id="SM00271">
    <property type="entry name" value="DnaJ"/>
    <property type="match status" value="1"/>
</dbReference>
<evidence type="ECO:0000313" key="9">
    <source>
        <dbReference type="Proteomes" id="UP001165065"/>
    </source>
</evidence>
<dbReference type="PROSITE" id="PS00636">
    <property type="entry name" value="DNAJ_1"/>
    <property type="match status" value="1"/>
</dbReference>
<feature type="compositionally biased region" description="Basic and acidic residues" evidence="5">
    <location>
        <begin position="234"/>
        <end position="252"/>
    </location>
</feature>
<feature type="domain" description="C2H2-type" evidence="7">
    <location>
        <begin position="514"/>
        <end position="543"/>
    </location>
</feature>
<keyword evidence="9" id="KW-1185">Reference proteome</keyword>
<dbReference type="SMART" id="SM00451">
    <property type="entry name" value="ZnF_U1"/>
    <property type="match status" value="1"/>
</dbReference>
<dbReference type="InterPro" id="IPR001623">
    <property type="entry name" value="DnaJ_domain"/>
</dbReference>
<feature type="region of interest" description="Disordered" evidence="5">
    <location>
        <begin position="527"/>
        <end position="564"/>
    </location>
</feature>
<dbReference type="PANTHER" id="PTHR44029:SF1">
    <property type="entry name" value="DNAJ HOMOLOG SUBFAMILY C MEMBER 21"/>
    <property type="match status" value="1"/>
</dbReference>
<dbReference type="PROSITE" id="PS50076">
    <property type="entry name" value="DNAJ_2"/>
    <property type="match status" value="1"/>
</dbReference>
<feature type="domain" description="J" evidence="6">
    <location>
        <begin position="6"/>
        <end position="72"/>
    </location>
</feature>
<dbReference type="PROSITE" id="PS50157">
    <property type="entry name" value="ZINC_FINGER_C2H2_2"/>
    <property type="match status" value="1"/>
</dbReference>
<proteinExistence type="predicted"/>
<dbReference type="Gene3D" id="1.10.287.110">
    <property type="entry name" value="DnaJ domain"/>
    <property type="match status" value="1"/>
</dbReference>
<dbReference type="InterPro" id="IPR036236">
    <property type="entry name" value="Znf_C2H2_sf"/>
</dbReference>
<feature type="compositionally biased region" description="Basic residues" evidence="5">
    <location>
        <begin position="309"/>
        <end position="319"/>
    </location>
</feature>
<keyword evidence="2 4" id="KW-0863">Zinc-finger</keyword>
<evidence type="ECO:0000259" key="6">
    <source>
        <dbReference type="PROSITE" id="PS50076"/>
    </source>
</evidence>
<dbReference type="Pfam" id="PF00226">
    <property type="entry name" value="DnaJ"/>
    <property type="match status" value="1"/>
</dbReference>
<dbReference type="Pfam" id="PF12171">
    <property type="entry name" value="zf-C2H2_jaz"/>
    <property type="match status" value="1"/>
</dbReference>
<evidence type="ECO:0000256" key="5">
    <source>
        <dbReference type="SAM" id="MobiDB-lite"/>
    </source>
</evidence>
<dbReference type="OrthoDB" id="10250354at2759"/>
<dbReference type="SUPFAM" id="SSF46565">
    <property type="entry name" value="Chaperone J-domain"/>
    <property type="match status" value="1"/>
</dbReference>
<name>A0A9W7GPH6_9STRA</name>